<gene>
    <name evidence="1" type="ORF">E1284_37250</name>
</gene>
<dbReference type="OrthoDB" id="3483688at2"/>
<name>A0A4R4N5V3_9ACTN</name>
<dbReference type="RefSeq" id="WP_131944854.1">
    <property type="nucleotide sequence ID" value="NZ_BAAAMX010000014.1"/>
</dbReference>
<dbReference type="Proteomes" id="UP000295431">
    <property type="component" value="Unassembled WGS sequence"/>
</dbReference>
<dbReference type="EMBL" id="SMJW01000353">
    <property type="protein sequence ID" value="TDC04178.1"/>
    <property type="molecule type" value="Genomic_DNA"/>
</dbReference>
<proteinExistence type="predicted"/>
<keyword evidence="2" id="KW-1185">Reference proteome</keyword>
<organism evidence="1 2">
    <name type="scientific">Actinomadura bangladeshensis</name>
    <dbReference type="NCBI Taxonomy" id="453573"/>
    <lineage>
        <taxon>Bacteria</taxon>
        <taxon>Bacillati</taxon>
        <taxon>Actinomycetota</taxon>
        <taxon>Actinomycetes</taxon>
        <taxon>Streptosporangiales</taxon>
        <taxon>Thermomonosporaceae</taxon>
        <taxon>Actinomadura</taxon>
    </lineage>
</organism>
<reference evidence="1 2" key="1">
    <citation type="submission" date="2019-03" db="EMBL/GenBank/DDBJ databases">
        <title>Draft genome sequences of novel Actinobacteria.</title>
        <authorList>
            <person name="Sahin N."/>
            <person name="Ay H."/>
            <person name="Saygin H."/>
        </authorList>
    </citation>
    <scope>NUCLEOTIDE SEQUENCE [LARGE SCALE GENOMIC DNA]</scope>
    <source>
        <strain evidence="1 2">DSM 45347</strain>
    </source>
</reference>
<evidence type="ECO:0000313" key="1">
    <source>
        <dbReference type="EMBL" id="TDC04178.1"/>
    </source>
</evidence>
<accession>A0A4R4N5V3</accession>
<protein>
    <submittedName>
        <fullName evidence="1">Uncharacterized protein</fullName>
    </submittedName>
</protein>
<sequence>MGETSLNEPVALLLLQHLFQPEWTITLDHDGVWHAVRRVSVSASDLDGLLDMIGAADAAAVERARNVVRGR</sequence>
<dbReference type="AlphaFoldDB" id="A0A4R4N5V3"/>
<evidence type="ECO:0000313" key="2">
    <source>
        <dbReference type="Proteomes" id="UP000295431"/>
    </source>
</evidence>
<comment type="caution">
    <text evidence="1">The sequence shown here is derived from an EMBL/GenBank/DDBJ whole genome shotgun (WGS) entry which is preliminary data.</text>
</comment>